<dbReference type="EMBL" id="PQXM01000079">
    <property type="protein sequence ID" value="TGO78107.1"/>
    <property type="molecule type" value="Genomic_DNA"/>
</dbReference>
<keyword evidence="3" id="KW-1185">Reference proteome</keyword>
<dbReference type="Proteomes" id="UP000297229">
    <property type="component" value="Unassembled WGS sequence"/>
</dbReference>
<name>A0A4Z1K9M8_9HELO</name>
<feature type="region of interest" description="Disordered" evidence="1">
    <location>
        <begin position="27"/>
        <end position="47"/>
    </location>
</feature>
<accession>A0A4Z1K9M8</accession>
<evidence type="ECO:0000313" key="2">
    <source>
        <dbReference type="EMBL" id="TGO78107.1"/>
    </source>
</evidence>
<sequence>MNEGVLAGSDARTDIYKEAYVQSQDSVYKVSNSDTKKGGGNQPTIHGKFFQKNRVQPGYNDVDKVLIHGCQKTEKHKGIID</sequence>
<gene>
    <name evidence="2" type="ORF">BELL_0079g00260</name>
</gene>
<evidence type="ECO:0000313" key="3">
    <source>
        <dbReference type="Proteomes" id="UP000297229"/>
    </source>
</evidence>
<organism evidence="2 3">
    <name type="scientific">Botrytis elliptica</name>
    <dbReference type="NCBI Taxonomy" id="278938"/>
    <lineage>
        <taxon>Eukaryota</taxon>
        <taxon>Fungi</taxon>
        <taxon>Dikarya</taxon>
        <taxon>Ascomycota</taxon>
        <taxon>Pezizomycotina</taxon>
        <taxon>Leotiomycetes</taxon>
        <taxon>Helotiales</taxon>
        <taxon>Sclerotiniaceae</taxon>
        <taxon>Botrytis</taxon>
    </lineage>
</organism>
<protein>
    <submittedName>
        <fullName evidence="2">Uncharacterized protein</fullName>
    </submittedName>
</protein>
<reference evidence="2 3" key="1">
    <citation type="submission" date="2017-12" db="EMBL/GenBank/DDBJ databases">
        <title>Comparative genomics of Botrytis spp.</title>
        <authorList>
            <person name="Valero-Jimenez C.A."/>
            <person name="Tapia P."/>
            <person name="Veloso J."/>
            <person name="Silva-Moreno E."/>
            <person name="Staats M."/>
            <person name="Valdes J.H."/>
            <person name="Van Kan J.A.L."/>
        </authorList>
    </citation>
    <scope>NUCLEOTIDE SEQUENCE [LARGE SCALE GENOMIC DNA]</scope>
    <source>
        <strain evidence="2 3">Be9601</strain>
    </source>
</reference>
<dbReference type="AlphaFoldDB" id="A0A4Z1K9M8"/>
<comment type="caution">
    <text evidence="2">The sequence shown here is derived from an EMBL/GenBank/DDBJ whole genome shotgun (WGS) entry which is preliminary data.</text>
</comment>
<evidence type="ECO:0000256" key="1">
    <source>
        <dbReference type="SAM" id="MobiDB-lite"/>
    </source>
</evidence>
<proteinExistence type="predicted"/>